<keyword evidence="5" id="KW-0378">Hydrolase</keyword>
<keyword evidence="4" id="KW-0255">Endonuclease</keyword>
<proteinExistence type="inferred from homology"/>
<evidence type="ECO:0000256" key="7">
    <source>
        <dbReference type="ARBA" id="ARBA00023016"/>
    </source>
</evidence>
<dbReference type="GO" id="GO:0016787">
    <property type="term" value="F:hydrolase activity"/>
    <property type="evidence" value="ECO:0007669"/>
    <property type="project" value="UniProtKB-KW"/>
</dbReference>
<dbReference type="GO" id="GO:0003729">
    <property type="term" value="F:mRNA binding"/>
    <property type="evidence" value="ECO:0007669"/>
    <property type="project" value="InterPro"/>
</dbReference>
<name>A0A5M6DCN9_9BACT</name>
<sequence>MKRNKFIKHLNDNNCILHRNGSKHDVFINILTKKKTTVPRHADVDDLLCDTICKQLSIPKP</sequence>
<keyword evidence="6" id="KW-0694">RNA-binding</keyword>
<evidence type="ECO:0000256" key="5">
    <source>
        <dbReference type="ARBA" id="ARBA00022801"/>
    </source>
</evidence>
<accession>A0A5M6DCN9</accession>
<evidence type="ECO:0000256" key="6">
    <source>
        <dbReference type="ARBA" id="ARBA00022884"/>
    </source>
</evidence>
<evidence type="ECO:0000313" key="8">
    <source>
        <dbReference type="EMBL" id="KAA5544226.1"/>
    </source>
</evidence>
<protein>
    <submittedName>
        <fullName evidence="8">Addiction module toxin, HicA family</fullName>
    </submittedName>
</protein>
<comment type="caution">
    <text evidence="8">The sequence shown here is derived from an EMBL/GenBank/DDBJ whole genome shotgun (WGS) entry which is preliminary data.</text>
</comment>
<dbReference type="Proteomes" id="UP000323426">
    <property type="component" value="Unassembled WGS sequence"/>
</dbReference>
<gene>
    <name evidence="8" type="ORF">F0145_15070</name>
</gene>
<dbReference type="InterPro" id="IPR038570">
    <property type="entry name" value="HicA_sf"/>
</dbReference>
<evidence type="ECO:0000313" key="9">
    <source>
        <dbReference type="Proteomes" id="UP000323426"/>
    </source>
</evidence>
<keyword evidence="9" id="KW-1185">Reference proteome</keyword>
<dbReference type="SUPFAM" id="SSF54786">
    <property type="entry name" value="YcfA/nrd intein domain"/>
    <property type="match status" value="1"/>
</dbReference>
<dbReference type="RefSeq" id="WP_150089349.1">
    <property type="nucleotide sequence ID" value="NZ_VWSF01000011.1"/>
</dbReference>
<evidence type="ECO:0000256" key="2">
    <source>
        <dbReference type="ARBA" id="ARBA00022649"/>
    </source>
</evidence>
<dbReference type="Gene3D" id="3.30.920.30">
    <property type="entry name" value="Hypothetical protein"/>
    <property type="match status" value="1"/>
</dbReference>
<keyword evidence="3" id="KW-0540">Nuclease</keyword>
<dbReference type="EMBL" id="VWSF01000011">
    <property type="protein sequence ID" value="KAA5544226.1"/>
    <property type="molecule type" value="Genomic_DNA"/>
</dbReference>
<organism evidence="8 9">
    <name type="scientific">Adhaeribacter rhizoryzae</name>
    <dbReference type="NCBI Taxonomy" id="2607907"/>
    <lineage>
        <taxon>Bacteria</taxon>
        <taxon>Pseudomonadati</taxon>
        <taxon>Bacteroidota</taxon>
        <taxon>Cytophagia</taxon>
        <taxon>Cytophagales</taxon>
        <taxon>Hymenobacteraceae</taxon>
        <taxon>Adhaeribacter</taxon>
    </lineage>
</organism>
<evidence type="ECO:0000256" key="3">
    <source>
        <dbReference type="ARBA" id="ARBA00022722"/>
    </source>
</evidence>
<evidence type="ECO:0000256" key="4">
    <source>
        <dbReference type="ARBA" id="ARBA00022759"/>
    </source>
</evidence>
<dbReference type="AlphaFoldDB" id="A0A5M6DCN9"/>
<keyword evidence="7" id="KW-0346">Stress response</keyword>
<dbReference type="Pfam" id="PF07927">
    <property type="entry name" value="HicA_toxin"/>
    <property type="match status" value="1"/>
</dbReference>
<keyword evidence="2" id="KW-1277">Toxin-antitoxin system</keyword>
<reference evidence="8 9" key="1">
    <citation type="submission" date="2019-09" db="EMBL/GenBank/DDBJ databases">
        <title>Genome sequence and assembly of Adhaeribacter sp.</title>
        <authorList>
            <person name="Chhetri G."/>
        </authorList>
    </citation>
    <scope>NUCLEOTIDE SEQUENCE [LARGE SCALE GENOMIC DNA]</scope>
    <source>
        <strain evidence="8 9">DK36</strain>
    </source>
</reference>
<comment type="similarity">
    <text evidence="1">Belongs to the HicA mRNA interferase family.</text>
</comment>
<evidence type="ECO:0000256" key="1">
    <source>
        <dbReference type="ARBA" id="ARBA00006620"/>
    </source>
</evidence>
<dbReference type="InterPro" id="IPR012933">
    <property type="entry name" value="HicA_mRNA_interferase"/>
</dbReference>
<dbReference type="GO" id="GO:0004519">
    <property type="term" value="F:endonuclease activity"/>
    <property type="evidence" value="ECO:0007669"/>
    <property type="project" value="UniProtKB-KW"/>
</dbReference>